<name>A0ABT7PDW9_9BACT</name>
<dbReference type="Proteomes" id="UP001239462">
    <property type="component" value="Unassembled WGS sequence"/>
</dbReference>
<sequence length="78" mass="9004">MVMEEQPQRIRWTEVPITFAPLIIIRCPECKSDRKPVIVNTNTEDDGSITRRCICRECGAPSLLVLEPIENKVQFLDF</sequence>
<accession>A0ABT7PDW9</accession>
<keyword evidence="2" id="KW-1185">Reference proteome</keyword>
<dbReference type="EMBL" id="JASZZN010000003">
    <property type="protein sequence ID" value="MDM4014684.1"/>
    <property type="molecule type" value="Genomic_DNA"/>
</dbReference>
<protein>
    <submittedName>
        <fullName evidence="1">Uncharacterized protein</fullName>
    </submittedName>
</protein>
<reference evidence="1 2" key="1">
    <citation type="submission" date="2023-06" db="EMBL/GenBank/DDBJ databases">
        <title>Roseiconus lacunae JC819 isolated from Gulf of Mannar region, Tamil Nadu.</title>
        <authorList>
            <person name="Pk S."/>
            <person name="Ch S."/>
            <person name="Ch V.R."/>
        </authorList>
    </citation>
    <scope>NUCLEOTIDE SEQUENCE [LARGE SCALE GENOMIC DNA]</scope>
    <source>
        <strain evidence="1 2">JC819</strain>
    </source>
</reference>
<evidence type="ECO:0000313" key="1">
    <source>
        <dbReference type="EMBL" id="MDM4014684.1"/>
    </source>
</evidence>
<evidence type="ECO:0000313" key="2">
    <source>
        <dbReference type="Proteomes" id="UP001239462"/>
    </source>
</evidence>
<organism evidence="1 2">
    <name type="scientific">Roseiconus lacunae</name>
    <dbReference type="NCBI Taxonomy" id="2605694"/>
    <lineage>
        <taxon>Bacteria</taxon>
        <taxon>Pseudomonadati</taxon>
        <taxon>Planctomycetota</taxon>
        <taxon>Planctomycetia</taxon>
        <taxon>Pirellulales</taxon>
        <taxon>Pirellulaceae</taxon>
        <taxon>Roseiconus</taxon>
    </lineage>
</organism>
<gene>
    <name evidence="1" type="ORF">QTN89_04520</name>
</gene>
<comment type="caution">
    <text evidence="1">The sequence shown here is derived from an EMBL/GenBank/DDBJ whole genome shotgun (WGS) entry which is preliminary data.</text>
</comment>
<proteinExistence type="predicted"/>
<dbReference type="RefSeq" id="WP_289162364.1">
    <property type="nucleotide sequence ID" value="NZ_JASZZN010000003.1"/>
</dbReference>